<protein>
    <recommendedName>
        <fullName evidence="3">N-acetyltransferase domain-containing protein</fullName>
    </recommendedName>
</protein>
<gene>
    <name evidence="4" type="ORF">LCGC14_2447510</name>
</gene>
<evidence type="ECO:0000313" key="4">
    <source>
        <dbReference type="EMBL" id="KKL21235.1"/>
    </source>
</evidence>
<dbReference type="InterPro" id="IPR000182">
    <property type="entry name" value="GNAT_dom"/>
</dbReference>
<sequence length="140" mass="16139">MWRLHPITEADIDQILAIERHSFEDPWPRMTFFQELSNGNASNYAVRHHSPDLSKDIIGYICFRVFSGKMHISKVAVALEWRGQGIASWLINACLKRVVKKGARAAFLEVRCSSISAVKLYLKLGFDIVEKRKNYYLNPK</sequence>
<dbReference type="AlphaFoldDB" id="A0A0F9BHF0"/>
<dbReference type="Gene3D" id="3.40.630.30">
    <property type="match status" value="1"/>
</dbReference>
<organism evidence="4">
    <name type="scientific">marine sediment metagenome</name>
    <dbReference type="NCBI Taxonomy" id="412755"/>
    <lineage>
        <taxon>unclassified sequences</taxon>
        <taxon>metagenomes</taxon>
        <taxon>ecological metagenomes</taxon>
    </lineage>
</organism>
<dbReference type="InterPro" id="IPR006464">
    <property type="entry name" value="AcTrfase_RimI/Ard1"/>
</dbReference>
<dbReference type="InterPro" id="IPR016181">
    <property type="entry name" value="Acyl_CoA_acyltransferase"/>
</dbReference>
<dbReference type="SUPFAM" id="SSF55729">
    <property type="entry name" value="Acyl-CoA N-acyltransferases (Nat)"/>
    <property type="match status" value="1"/>
</dbReference>
<dbReference type="PANTHER" id="PTHR42919:SF8">
    <property type="entry name" value="N-ALPHA-ACETYLTRANSFERASE 50"/>
    <property type="match status" value="1"/>
</dbReference>
<comment type="caution">
    <text evidence="4">The sequence shown here is derived from an EMBL/GenBank/DDBJ whole genome shotgun (WGS) entry which is preliminary data.</text>
</comment>
<dbReference type="Pfam" id="PF00583">
    <property type="entry name" value="Acetyltransf_1"/>
    <property type="match status" value="1"/>
</dbReference>
<evidence type="ECO:0000256" key="1">
    <source>
        <dbReference type="ARBA" id="ARBA00022679"/>
    </source>
</evidence>
<evidence type="ECO:0000259" key="3">
    <source>
        <dbReference type="PROSITE" id="PS51186"/>
    </source>
</evidence>
<feature type="non-terminal residue" evidence="4">
    <location>
        <position position="140"/>
    </location>
</feature>
<dbReference type="InterPro" id="IPR051556">
    <property type="entry name" value="N-term/lysine_N-AcTrnsfr"/>
</dbReference>
<keyword evidence="2" id="KW-0012">Acyltransferase</keyword>
<dbReference type="PROSITE" id="PS51186">
    <property type="entry name" value="GNAT"/>
    <property type="match status" value="1"/>
</dbReference>
<dbReference type="GO" id="GO:0008080">
    <property type="term" value="F:N-acetyltransferase activity"/>
    <property type="evidence" value="ECO:0007669"/>
    <property type="project" value="InterPro"/>
</dbReference>
<accession>A0A0F9BHF0</accession>
<dbReference type="PANTHER" id="PTHR42919">
    <property type="entry name" value="N-ALPHA-ACETYLTRANSFERASE"/>
    <property type="match status" value="1"/>
</dbReference>
<dbReference type="NCBIfam" id="TIGR01575">
    <property type="entry name" value="rimI"/>
    <property type="match status" value="1"/>
</dbReference>
<dbReference type="EMBL" id="LAZR01037809">
    <property type="protein sequence ID" value="KKL21235.1"/>
    <property type="molecule type" value="Genomic_DNA"/>
</dbReference>
<reference evidence="4" key="1">
    <citation type="journal article" date="2015" name="Nature">
        <title>Complex archaea that bridge the gap between prokaryotes and eukaryotes.</title>
        <authorList>
            <person name="Spang A."/>
            <person name="Saw J.H."/>
            <person name="Jorgensen S.L."/>
            <person name="Zaremba-Niedzwiedzka K."/>
            <person name="Martijn J."/>
            <person name="Lind A.E."/>
            <person name="van Eijk R."/>
            <person name="Schleper C."/>
            <person name="Guy L."/>
            <person name="Ettema T.J."/>
        </authorList>
    </citation>
    <scope>NUCLEOTIDE SEQUENCE</scope>
</reference>
<name>A0A0F9BHF0_9ZZZZ</name>
<keyword evidence="1" id="KW-0808">Transferase</keyword>
<proteinExistence type="predicted"/>
<dbReference type="CDD" id="cd04301">
    <property type="entry name" value="NAT_SF"/>
    <property type="match status" value="1"/>
</dbReference>
<feature type="domain" description="N-acetyltransferase" evidence="3">
    <location>
        <begin position="2"/>
        <end position="140"/>
    </location>
</feature>
<evidence type="ECO:0000256" key="2">
    <source>
        <dbReference type="ARBA" id="ARBA00023315"/>
    </source>
</evidence>